<dbReference type="RefSeq" id="WP_377341154.1">
    <property type="nucleotide sequence ID" value="NZ_JBHLUE010000016.1"/>
</dbReference>
<feature type="region of interest" description="Disordered" evidence="1">
    <location>
        <begin position="196"/>
        <end position="225"/>
    </location>
</feature>
<protein>
    <submittedName>
        <fullName evidence="3">Cyclase</fullName>
    </submittedName>
</protein>
<keyword evidence="4" id="KW-1185">Reference proteome</keyword>
<comment type="caution">
    <text evidence="3">The sequence shown here is derived from an EMBL/GenBank/DDBJ whole genome shotgun (WGS) entry which is preliminary data.</text>
</comment>
<feature type="compositionally biased region" description="Basic and acidic residues" evidence="1">
    <location>
        <begin position="210"/>
        <end position="219"/>
    </location>
</feature>
<dbReference type="EMBL" id="JBHLUE010000016">
    <property type="protein sequence ID" value="MFC0566490.1"/>
    <property type="molecule type" value="Genomic_DNA"/>
</dbReference>
<accession>A0ABV6P0C6</accession>
<name>A0ABV6P0C6_9ACTN</name>
<evidence type="ECO:0000256" key="1">
    <source>
        <dbReference type="SAM" id="MobiDB-lite"/>
    </source>
</evidence>
<reference evidence="3 4" key="1">
    <citation type="submission" date="2024-09" db="EMBL/GenBank/DDBJ databases">
        <authorList>
            <person name="Sun Q."/>
            <person name="Mori K."/>
        </authorList>
    </citation>
    <scope>NUCLEOTIDE SEQUENCE [LARGE SCALE GENOMIC DNA]</scope>
    <source>
        <strain evidence="3 4">TBRC 2205</strain>
    </source>
</reference>
<proteinExistence type="predicted"/>
<dbReference type="Gene3D" id="3.30.530.20">
    <property type="match status" value="1"/>
</dbReference>
<evidence type="ECO:0000313" key="3">
    <source>
        <dbReference type="EMBL" id="MFC0566490.1"/>
    </source>
</evidence>
<keyword evidence="2" id="KW-0472">Membrane</keyword>
<dbReference type="InterPro" id="IPR023393">
    <property type="entry name" value="START-like_dom_sf"/>
</dbReference>
<gene>
    <name evidence="3" type="ORF">ACFFHU_20415</name>
</gene>
<sequence>MKNKSTVRAAGTGTAVAVGAGAAVAVGAGAAIGVGTSIARRRRRRQPELVDGWYVVRRGVTVDRSRQKVLGFLADQERLAQSLGDWVTLEQLDDNRWSCVARDPVGTGGERRAELTVEDGTLRWRVEDGSVPQEGRVELTPAPGGRGTEIRAELRYRATGPLRRTLGLIRGDEPDLRLRDTLRRVKSLIECGQLIDTHRDPSGRGPAQERVTDTVRDKLTTGGRA</sequence>
<feature type="transmembrane region" description="Helical" evidence="2">
    <location>
        <begin position="12"/>
        <end position="35"/>
    </location>
</feature>
<evidence type="ECO:0000313" key="4">
    <source>
        <dbReference type="Proteomes" id="UP001589894"/>
    </source>
</evidence>
<keyword evidence="2" id="KW-1133">Transmembrane helix</keyword>
<keyword evidence="2" id="KW-0812">Transmembrane</keyword>
<evidence type="ECO:0000256" key="2">
    <source>
        <dbReference type="SAM" id="Phobius"/>
    </source>
</evidence>
<dbReference type="SUPFAM" id="SSF55961">
    <property type="entry name" value="Bet v1-like"/>
    <property type="match status" value="1"/>
</dbReference>
<dbReference type="Proteomes" id="UP001589894">
    <property type="component" value="Unassembled WGS sequence"/>
</dbReference>
<organism evidence="3 4">
    <name type="scientific">Plantactinospora siamensis</name>
    <dbReference type="NCBI Taxonomy" id="555372"/>
    <lineage>
        <taxon>Bacteria</taxon>
        <taxon>Bacillati</taxon>
        <taxon>Actinomycetota</taxon>
        <taxon>Actinomycetes</taxon>
        <taxon>Micromonosporales</taxon>
        <taxon>Micromonosporaceae</taxon>
        <taxon>Plantactinospora</taxon>
    </lineage>
</organism>